<dbReference type="GO" id="GO:0035269">
    <property type="term" value="P:protein O-linked glycosylation via mannose"/>
    <property type="evidence" value="ECO:0007669"/>
    <property type="project" value="TreeGrafter"/>
</dbReference>
<dbReference type="GO" id="GO:0042285">
    <property type="term" value="F:xylosyltransferase activity"/>
    <property type="evidence" value="ECO:0007669"/>
    <property type="project" value="TreeGrafter"/>
</dbReference>
<comment type="caution">
    <text evidence="8">The sequence shown here is derived from an EMBL/GenBank/DDBJ whole genome shotgun (WGS) entry which is preliminary data.</text>
</comment>
<dbReference type="GO" id="GO:0015020">
    <property type="term" value="F:glucuronosyltransferase activity"/>
    <property type="evidence" value="ECO:0007669"/>
    <property type="project" value="TreeGrafter"/>
</dbReference>
<comment type="subcellular location">
    <subcellularLocation>
        <location evidence="1">Membrane</location>
        <topology evidence="1">Single-pass type II membrane protein</topology>
    </subcellularLocation>
</comment>
<keyword evidence="8" id="KW-0328">Glycosyltransferase</keyword>
<evidence type="ECO:0000256" key="1">
    <source>
        <dbReference type="ARBA" id="ARBA00004606"/>
    </source>
</evidence>
<evidence type="ECO:0000256" key="5">
    <source>
        <dbReference type="ARBA" id="ARBA00023136"/>
    </source>
</evidence>
<feature type="region of interest" description="Disordered" evidence="7">
    <location>
        <begin position="211"/>
        <end position="230"/>
    </location>
</feature>
<gene>
    <name evidence="8" type="ORF">Rt10032_c05g2301</name>
</gene>
<sequence>MQGGSEGQAGVGHCVPSRPTTLTFPSTAPVGPADVTLVTQFSVSRLSRFERMLQAWDGPMSIAIYLVDEEDIRTLESHLSSPSLSPRWQRVALTIVKPDYSRTEEALIERLRYPINQLRNLALALAPAPYTVVVDVDFVPSPTMHSILSSRAVPLINRPSSRNSRSPTLRRTAIVIPTFALASSFTGTFPTTVDDLESLYSAVPQLASLTDANAGHGPTSPSRLFSSPAQSSSQSAIDPAWSYEVCYEPQWEPYYLLHRASHPLYDERFTDQGGDKQSHTLLLNALGYEFRVLRDVWVVHPPKTDRLEEEWPAARLIQRAGNANVEAANKDADSHFNLVAQRDQSRFRYFQDFLPEMENAWGGNVRYPRGCAARVVAGGWGFGKARARTAFGL</sequence>
<protein>
    <submittedName>
        <fullName evidence="8">Beta-1,3-N-acetylglucosaminyltransferase, glycosyltransferase family 49 protein</fullName>
    </submittedName>
</protein>
<evidence type="ECO:0000256" key="4">
    <source>
        <dbReference type="ARBA" id="ARBA00022989"/>
    </source>
</evidence>
<evidence type="ECO:0000256" key="7">
    <source>
        <dbReference type="SAM" id="MobiDB-lite"/>
    </source>
</evidence>
<dbReference type="InterPro" id="IPR051292">
    <property type="entry name" value="Xyl/GlcA_transferase"/>
</dbReference>
<keyword evidence="2" id="KW-0812">Transmembrane</keyword>
<evidence type="ECO:0000256" key="2">
    <source>
        <dbReference type="ARBA" id="ARBA00022692"/>
    </source>
</evidence>
<dbReference type="AlphaFoldDB" id="A0A511KFT2"/>
<evidence type="ECO:0000313" key="9">
    <source>
        <dbReference type="Proteomes" id="UP000321518"/>
    </source>
</evidence>
<dbReference type="EMBL" id="BJWK01000005">
    <property type="protein sequence ID" value="GEM08284.1"/>
    <property type="molecule type" value="Genomic_DNA"/>
</dbReference>
<keyword evidence="4" id="KW-1133">Transmembrane helix</keyword>
<evidence type="ECO:0000256" key="3">
    <source>
        <dbReference type="ARBA" id="ARBA00022968"/>
    </source>
</evidence>
<dbReference type="Pfam" id="PF13896">
    <property type="entry name" value="Glyco_transf_49"/>
    <property type="match status" value="2"/>
</dbReference>
<keyword evidence="8" id="KW-0808">Transferase</keyword>
<keyword evidence="3" id="KW-0735">Signal-anchor</keyword>
<evidence type="ECO:0000256" key="6">
    <source>
        <dbReference type="ARBA" id="ARBA00023180"/>
    </source>
</evidence>
<reference evidence="8 9" key="1">
    <citation type="submission" date="2019-07" db="EMBL/GenBank/DDBJ databases">
        <title>Rhodotorula toruloides NBRC10032 genome sequencing.</title>
        <authorList>
            <person name="Shida Y."/>
            <person name="Takaku H."/>
            <person name="Ogasawara W."/>
            <person name="Mori K."/>
        </authorList>
    </citation>
    <scope>NUCLEOTIDE SEQUENCE [LARGE SCALE GENOMIC DNA]</scope>
    <source>
        <strain evidence="8 9">NBRC10032</strain>
    </source>
</reference>
<organism evidence="8 9">
    <name type="scientific">Rhodotorula toruloides</name>
    <name type="common">Yeast</name>
    <name type="synonym">Rhodosporidium toruloides</name>
    <dbReference type="NCBI Taxonomy" id="5286"/>
    <lineage>
        <taxon>Eukaryota</taxon>
        <taxon>Fungi</taxon>
        <taxon>Dikarya</taxon>
        <taxon>Basidiomycota</taxon>
        <taxon>Pucciniomycotina</taxon>
        <taxon>Microbotryomycetes</taxon>
        <taxon>Sporidiobolales</taxon>
        <taxon>Sporidiobolaceae</taxon>
        <taxon>Rhodotorula</taxon>
    </lineage>
</organism>
<keyword evidence="5" id="KW-0472">Membrane</keyword>
<keyword evidence="6" id="KW-0325">Glycoprotein</keyword>
<evidence type="ECO:0000313" key="8">
    <source>
        <dbReference type="EMBL" id="GEM08284.1"/>
    </source>
</evidence>
<accession>A0A511KFT2</accession>
<dbReference type="Proteomes" id="UP000321518">
    <property type="component" value="Unassembled WGS sequence"/>
</dbReference>
<dbReference type="OrthoDB" id="411524at2759"/>
<dbReference type="PANTHER" id="PTHR12270:SF52">
    <property type="entry name" value="GLYCOSYLTRANSFERASE-LIKE PROTEIN GNT13-RELATED"/>
    <property type="match status" value="1"/>
</dbReference>
<name>A0A511KFT2_RHOTO</name>
<dbReference type="GO" id="GO:0016020">
    <property type="term" value="C:membrane"/>
    <property type="evidence" value="ECO:0007669"/>
    <property type="project" value="UniProtKB-SubCell"/>
</dbReference>
<proteinExistence type="predicted"/>
<feature type="compositionally biased region" description="Low complexity" evidence="7">
    <location>
        <begin position="220"/>
        <end position="230"/>
    </location>
</feature>
<dbReference type="PANTHER" id="PTHR12270">
    <property type="entry name" value="GLYCOSYLTRANSFERASE-RELATED"/>
    <property type="match status" value="1"/>
</dbReference>